<gene>
    <name evidence="2" type="ORF">F9B85_10375</name>
</gene>
<dbReference type="AlphaFoldDB" id="A0A6I0ERB3"/>
<keyword evidence="3" id="KW-1185">Reference proteome</keyword>
<dbReference type="EMBL" id="WBXO01000008">
    <property type="protein sequence ID" value="KAB2952026.1"/>
    <property type="molecule type" value="Genomic_DNA"/>
</dbReference>
<feature type="domain" description="DUF6760" evidence="1">
    <location>
        <begin position="4"/>
        <end position="60"/>
    </location>
</feature>
<dbReference type="RefSeq" id="WP_151620782.1">
    <property type="nucleotide sequence ID" value="NZ_WBXO01000008.1"/>
</dbReference>
<dbReference type="OrthoDB" id="8481518at2"/>
<sequence length="61" mass="7637">MTCYPQDSMYEEMSFIAYYFHWSHAEIMNLDHRTRRRWCNEITRINKKLNNETEKKSIFDI</sequence>
<dbReference type="Pfam" id="PF20546">
    <property type="entry name" value="DUF6760"/>
    <property type="match status" value="1"/>
</dbReference>
<reference evidence="2 3" key="1">
    <citation type="submission" date="2019-10" db="EMBL/GenBank/DDBJ databases">
        <title>Whole-genome sequence of the extremophile Heliorestis acidaminivorans DSM 24790.</title>
        <authorList>
            <person name="Kyndt J.A."/>
            <person name="Meyer T.E."/>
        </authorList>
    </citation>
    <scope>NUCLEOTIDE SEQUENCE [LARGE SCALE GENOMIC DNA]</scope>
    <source>
        <strain evidence="2 3">DSM 24790</strain>
    </source>
</reference>
<proteinExistence type="predicted"/>
<name>A0A6I0ERB3_9FIRM</name>
<dbReference type="InterPro" id="IPR046648">
    <property type="entry name" value="DUF6760"/>
</dbReference>
<dbReference type="Proteomes" id="UP000468766">
    <property type="component" value="Unassembled WGS sequence"/>
</dbReference>
<evidence type="ECO:0000259" key="1">
    <source>
        <dbReference type="Pfam" id="PF20546"/>
    </source>
</evidence>
<evidence type="ECO:0000313" key="2">
    <source>
        <dbReference type="EMBL" id="KAB2952026.1"/>
    </source>
</evidence>
<organism evidence="2 3">
    <name type="scientific">Heliorestis acidaminivorans</name>
    <dbReference type="NCBI Taxonomy" id="553427"/>
    <lineage>
        <taxon>Bacteria</taxon>
        <taxon>Bacillati</taxon>
        <taxon>Bacillota</taxon>
        <taxon>Clostridia</taxon>
        <taxon>Eubacteriales</taxon>
        <taxon>Heliobacteriaceae</taxon>
        <taxon>Heliorestis</taxon>
    </lineage>
</organism>
<evidence type="ECO:0000313" key="3">
    <source>
        <dbReference type="Proteomes" id="UP000468766"/>
    </source>
</evidence>
<comment type="caution">
    <text evidence="2">The sequence shown here is derived from an EMBL/GenBank/DDBJ whole genome shotgun (WGS) entry which is preliminary data.</text>
</comment>
<protein>
    <recommendedName>
        <fullName evidence="1">DUF6760 domain-containing protein</fullName>
    </recommendedName>
</protein>
<accession>A0A6I0ERB3</accession>